<reference evidence="9 10" key="1">
    <citation type="submission" date="2024-01" db="EMBL/GenBank/DDBJ databases">
        <title>Genome assemblies of Stephania.</title>
        <authorList>
            <person name="Yang L."/>
        </authorList>
    </citation>
    <scope>NUCLEOTIDE SEQUENCE [LARGE SCALE GENOMIC DNA]</scope>
    <source>
        <strain evidence="9">QJT</strain>
        <tissue evidence="9">Leaf</tissue>
    </source>
</reference>
<keyword evidence="3" id="KW-0812">Transmembrane</keyword>
<evidence type="ECO:0000256" key="1">
    <source>
        <dbReference type="ARBA" id="ARBA00004162"/>
    </source>
</evidence>
<keyword evidence="5" id="KW-1133">Transmembrane helix</keyword>
<evidence type="ECO:0000256" key="3">
    <source>
        <dbReference type="ARBA" id="ARBA00022692"/>
    </source>
</evidence>
<keyword evidence="6" id="KW-0472">Membrane</keyword>
<keyword evidence="7" id="KW-1015">Disulfide bond</keyword>
<comment type="subcellular location">
    <subcellularLocation>
        <location evidence="1">Cell membrane</location>
        <topology evidence="1">Single-pass membrane protein</topology>
    </subcellularLocation>
</comment>
<dbReference type="GO" id="GO:0045087">
    <property type="term" value="P:innate immune response"/>
    <property type="evidence" value="ECO:0007669"/>
    <property type="project" value="InterPro"/>
</dbReference>
<evidence type="ECO:0000256" key="8">
    <source>
        <dbReference type="SAM" id="SignalP"/>
    </source>
</evidence>
<name>A0AAP0E5Q5_9MAGN</name>
<dbReference type="InterPro" id="IPR044812">
    <property type="entry name" value="CERK1/LYK3-like"/>
</dbReference>
<dbReference type="EMBL" id="JBBNAE010000011">
    <property type="protein sequence ID" value="KAK9084782.1"/>
    <property type="molecule type" value="Genomic_DNA"/>
</dbReference>
<organism evidence="9 10">
    <name type="scientific">Stephania japonica</name>
    <dbReference type="NCBI Taxonomy" id="461633"/>
    <lineage>
        <taxon>Eukaryota</taxon>
        <taxon>Viridiplantae</taxon>
        <taxon>Streptophyta</taxon>
        <taxon>Embryophyta</taxon>
        <taxon>Tracheophyta</taxon>
        <taxon>Spermatophyta</taxon>
        <taxon>Magnoliopsida</taxon>
        <taxon>Ranunculales</taxon>
        <taxon>Menispermaceae</taxon>
        <taxon>Menispermoideae</taxon>
        <taxon>Cissampelideae</taxon>
        <taxon>Stephania</taxon>
    </lineage>
</organism>
<dbReference type="GO" id="GO:0019199">
    <property type="term" value="F:transmembrane receptor protein kinase activity"/>
    <property type="evidence" value="ECO:0007669"/>
    <property type="project" value="InterPro"/>
</dbReference>
<evidence type="ECO:0000313" key="10">
    <source>
        <dbReference type="Proteomes" id="UP001417504"/>
    </source>
</evidence>
<dbReference type="PANTHER" id="PTHR46204:SF30">
    <property type="entry name" value="CHITIN ELICITOR RECEPTOR KINASE 1"/>
    <property type="match status" value="1"/>
</dbReference>
<keyword evidence="2" id="KW-1003">Cell membrane</keyword>
<evidence type="ECO:0000313" key="9">
    <source>
        <dbReference type="EMBL" id="KAK9084782.1"/>
    </source>
</evidence>
<sequence length="180" mass="19732">MSRPILLEICSILMLSIINGAKPKLCIRGCDLALASYTFSRYSNLSYVADLMHTTPQSILLYNPQIPNVNYVVTGERANIPFKCDCIGDGDFLGHVFEYNVRSGDTYEAVAAGAFANLTTPEWLRRFNVPDHGGKLNVVVNCSCGDTRVSREYGLFVTYPLARGEGAEAVARGLGLGRSW</sequence>
<feature type="signal peptide" evidence="8">
    <location>
        <begin position="1"/>
        <end position="20"/>
    </location>
</feature>
<proteinExistence type="predicted"/>
<keyword evidence="4 8" id="KW-0732">Signal</keyword>
<accession>A0AAP0E5Q5</accession>
<feature type="chain" id="PRO_5042988452" evidence="8">
    <location>
        <begin position="21"/>
        <end position="180"/>
    </location>
</feature>
<dbReference type="Proteomes" id="UP001417504">
    <property type="component" value="Unassembled WGS sequence"/>
</dbReference>
<dbReference type="AlphaFoldDB" id="A0AAP0E5Q5"/>
<evidence type="ECO:0000256" key="5">
    <source>
        <dbReference type="ARBA" id="ARBA00022989"/>
    </source>
</evidence>
<evidence type="ECO:0000256" key="4">
    <source>
        <dbReference type="ARBA" id="ARBA00022729"/>
    </source>
</evidence>
<protein>
    <submittedName>
        <fullName evidence="9">Uncharacterized protein</fullName>
    </submittedName>
</protein>
<dbReference type="PANTHER" id="PTHR46204">
    <property type="entry name" value="CHITIN ELICITOR RECEPTOR KINASE 1-RELATED"/>
    <property type="match status" value="1"/>
</dbReference>
<gene>
    <name evidence="9" type="ORF">Sjap_025193</name>
</gene>
<evidence type="ECO:0000256" key="2">
    <source>
        <dbReference type="ARBA" id="ARBA00022475"/>
    </source>
</evidence>
<evidence type="ECO:0000256" key="7">
    <source>
        <dbReference type="ARBA" id="ARBA00023157"/>
    </source>
</evidence>
<evidence type="ECO:0000256" key="6">
    <source>
        <dbReference type="ARBA" id="ARBA00023136"/>
    </source>
</evidence>
<comment type="caution">
    <text evidence="9">The sequence shown here is derived from an EMBL/GenBank/DDBJ whole genome shotgun (WGS) entry which is preliminary data.</text>
</comment>
<dbReference type="GO" id="GO:0005886">
    <property type="term" value="C:plasma membrane"/>
    <property type="evidence" value="ECO:0007669"/>
    <property type="project" value="UniProtKB-SubCell"/>
</dbReference>
<keyword evidence="10" id="KW-1185">Reference proteome</keyword>